<keyword evidence="2" id="KW-0012">Acyltransferase</keyword>
<dbReference type="Proteomes" id="UP001165120">
    <property type="component" value="Unassembled WGS sequence"/>
</dbReference>
<keyword evidence="6" id="KW-1185">Reference proteome</keyword>
<evidence type="ECO:0000256" key="1">
    <source>
        <dbReference type="ARBA" id="ARBA00022679"/>
    </source>
</evidence>
<evidence type="ECO:0000313" key="6">
    <source>
        <dbReference type="Proteomes" id="UP001165120"/>
    </source>
</evidence>
<dbReference type="InterPro" id="IPR016181">
    <property type="entry name" value="Acyl_CoA_acyltransferase"/>
</dbReference>
<reference evidence="5" key="1">
    <citation type="submission" date="2023-04" db="EMBL/GenBank/DDBJ databases">
        <title>Candida boidinii NBRC 10035.</title>
        <authorList>
            <person name="Ichikawa N."/>
            <person name="Sato H."/>
            <person name="Tonouchi N."/>
        </authorList>
    </citation>
    <scope>NUCLEOTIDE SEQUENCE</scope>
    <source>
        <strain evidence="5">NBRC 10035</strain>
    </source>
</reference>
<name>A0A9W6WL84_CANBO</name>
<feature type="compositionally biased region" description="Basic and acidic residues" evidence="3">
    <location>
        <begin position="72"/>
        <end position="94"/>
    </location>
</feature>
<dbReference type="GO" id="GO:0004059">
    <property type="term" value="F:aralkylamine N-acetyltransferase activity"/>
    <property type="evidence" value="ECO:0007669"/>
    <property type="project" value="TreeGrafter"/>
</dbReference>
<organism evidence="5 6">
    <name type="scientific">Candida boidinii</name>
    <name type="common">Yeast</name>
    <dbReference type="NCBI Taxonomy" id="5477"/>
    <lineage>
        <taxon>Eukaryota</taxon>
        <taxon>Fungi</taxon>
        <taxon>Dikarya</taxon>
        <taxon>Ascomycota</taxon>
        <taxon>Saccharomycotina</taxon>
        <taxon>Pichiomycetes</taxon>
        <taxon>Pichiales</taxon>
        <taxon>Pichiaceae</taxon>
        <taxon>Ogataea</taxon>
        <taxon>Ogataea/Candida clade</taxon>
    </lineage>
</organism>
<proteinExistence type="predicted"/>
<dbReference type="InterPro" id="IPR000182">
    <property type="entry name" value="GNAT_dom"/>
</dbReference>
<protein>
    <submittedName>
        <fullName evidence="5">Unnamed protein product</fullName>
    </submittedName>
</protein>
<evidence type="ECO:0000259" key="4">
    <source>
        <dbReference type="Pfam" id="PF13673"/>
    </source>
</evidence>
<gene>
    <name evidence="5" type="ORF">Cboi02_000575200</name>
</gene>
<dbReference type="Pfam" id="PF13673">
    <property type="entry name" value="Acetyltransf_10"/>
    <property type="match status" value="1"/>
</dbReference>
<dbReference type="EMBL" id="BSXN01002985">
    <property type="protein sequence ID" value="GME78221.1"/>
    <property type="molecule type" value="Genomic_DNA"/>
</dbReference>
<dbReference type="PANTHER" id="PTHR10908:SF0">
    <property type="entry name" value="SEROTONIN N-ACETYLTRANSFERASE"/>
    <property type="match status" value="1"/>
</dbReference>
<dbReference type="AlphaFoldDB" id="A0A9W6WL84"/>
<dbReference type="SUPFAM" id="SSF55729">
    <property type="entry name" value="Acyl-CoA N-acyltransferases (Nat)"/>
    <property type="match status" value="1"/>
</dbReference>
<dbReference type="GO" id="GO:0005737">
    <property type="term" value="C:cytoplasm"/>
    <property type="evidence" value="ECO:0007669"/>
    <property type="project" value="TreeGrafter"/>
</dbReference>
<keyword evidence="1" id="KW-0808">Transferase</keyword>
<feature type="region of interest" description="Disordered" evidence="3">
    <location>
        <begin position="72"/>
        <end position="119"/>
    </location>
</feature>
<dbReference type="PANTHER" id="PTHR10908">
    <property type="entry name" value="SEROTONIN N-ACETYLTRANSFERASE"/>
    <property type="match status" value="1"/>
</dbReference>
<sequence>MTTKKQAPKHLTIRPLTIYDLEQVDKLEDNGFPKNERATIEKLKYRLTVCPELTSGLFIREFIPKFQKAIDRSENGGKKGTTEETEEKGARGNGDDDEDDDEDDEDDESKTHNGYLPPSKSTILKETLIGHIIGAKCFDEHITDRSMGIPKLTKDFLPDLTIEGNDKIGHVESSRYIGIHSIVINENYRGLKLGLLLIKDYLQKMNQQDIADRIVIIAKDKLVNFYESLEFIDEGVSNCKFGGEEWHDLYYPLNHDEDDNDM</sequence>
<dbReference type="Gene3D" id="3.40.630.30">
    <property type="match status" value="1"/>
</dbReference>
<feature type="domain" description="N-acetyltransferase" evidence="4">
    <location>
        <begin position="163"/>
        <end position="242"/>
    </location>
</feature>
<evidence type="ECO:0000256" key="3">
    <source>
        <dbReference type="SAM" id="MobiDB-lite"/>
    </source>
</evidence>
<feature type="compositionally biased region" description="Acidic residues" evidence="3">
    <location>
        <begin position="95"/>
        <end position="108"/>
    </location>
</feature>
<accession>A0A9W6WL84</accession>
<dbReference type="InterPro" id="IPR051635">
    <property type="entry name" value="SNAT-like"/>
</dbReference>
<evidence type="ECO:0000256" key="2">
    <source>
        <dbReference type="ARBA" id="ARBA00023315"/>
    </source>
</evidence>
<comment type="caution">
    <text evidence="5">The sequence shown here is derived from an EMBL/GenBank/DDBJ whole genome shotgun (WGS) entry which is preliminary data.</text>
</comment>
<evidence type="ECO:0000313" key="5">
    <source>
        <dbReference type="EMBL" id="GME78221.1"/>
    </source>
</evidence>